<protein>
    <submittedName>
        <fullName evidence="1">Putative ovule protein</fullName>
    </submittedName>
</protein>
<proteinExistence type="predicted"/>
<evidence type="ECO:0000313" key="1">
    <source>
        <dbReference type="EMBL" id="JAP13397.1"/>
    </source>
</evidence>
<dbReference type="EMBL" id="GEDG01028111">
    <property type="protein sequence ID" value="JAP13397.1"/>
    <property type="molecule type" value="Transcribed_RNA"/>
</dbReference>
<organism evidence="1">
    <name type="scientific">Solanum chacoense</name>
    <name type="common">Chaco potato</name>
    <dbReference type="NCBI Taxonomy" id="4108"/>
    <lineage>
        <taxon>Eukaryota</taxon>
        <taxon>Viridiplantae</taxon>
        <taxon>Streptophyta</taxon>
        <taxon>Embryophyta</taxon>
        <taxon>Tracheophyta</taxon>
        <taxon>Spermatophyta</taxon>
        <taxon>Magnoliopsida</taxon>
        <taxon>eudicotyledons</taxon>
        <taxon>Gunneridae</taxon>
        <taxon>Pentapetalae</taxon>
        <taxon>asterids</taxon>
        <taxon>lamiids</taxon>
        <taxon>Solanales</taxon>
        <taxon>Solanaceae</taxon>
        <taxon>Solanoideae</taxon>
        <taxon>Solaneae</taxon>
        <taxon>Solanum</taxon>
    </lineage>
</organism>
<name>A0A0V0GZ27_SOLCH</name>
<dbReference type="AlphaFoldDB" id="A0A0V0GZ27"/>
<accession>A0A0V0GZ27</accession>
<reference evidence="1" key="1">
    <citation type="submission" date="2015-12" db="EMBL/GenBank/DDBJ databases">
        <title>Gene expression during late stages of embryo sac development: a critical building block for successful pollen-pistil interactions.</title>
        <authorList>
            <person name="Liu Y."/>
            <person name="Joly V."/>
            <person name="Sabar M."/>
            <person name="Matton D.P."/>
        </authorList>
    </citation>
    <scope>NUCLEOTIDE SEQUENCE</scope>
</reference>
<sequence>MGNRGKCELPPHYLSIIENSFVSHQEINRLAFINSQGRYIHVTVKGNNVSLDISMCRVTFNRP</sequence>